<dbReference type="InterPro" id="IPR003961">
    <property type="entry name" value="FN3_dom"/>
</dbReference>
<evidence type="ECO:0000313" key="1">
    <source>
        <dbReference type="EMBL" id="VAV84184.1"/>
    </source>
</evidence>
<sequence length="721" mass="81544">MRRLLPLFLFIFLSFFFLISSNAYAIRVIPYRASPDQVLVLYNADWQPKTLRTKSIKGAVQESKELAEYYARIYTDPVTGKRPYLLGLKCRHRKFDRDLNNWFIKEESNDNRNGIVYKGKGRAPRDLILRDMRRVEIKINEPEADLDSISVVIRSRSTKEKKVVRRAVASGVKGKGYYIKKKKSSSSLTLDASKFFRGPVTVFFSIKDNDGKVIKKLKLRYYDHLDFEFSETGPDGVADDKILEEDVLIPVREFLEDPKNALPSGVLLKDHILYIVVVRGMPFSARGVFGIERGATVNRGDHGSRGSLEQRLQTLYYDWKGMLRPSVVSMSMAKGPDSVGGVVNYAITTTMRRSQTGQRWNPYMHKDAYTYIRRGASQPVFYQLPPLRIQRELVPEGQFAYGVTRIDGVDFSGAKRIIDYSLYASKYLRPEIDCRVRAALAEKGKKKIADLTERMRRAEEEGLWGAAELEALGFITQVDKGNYKDSNKQGLPFLARPVGEDGACAEGAEANWRLAGFYPGGMHRHVESSNGLNFGKSSVWQQLRKGVTLTAGGAPAYGGGPHITNATFWDNRILMRYLLRGRDLGGALLNSTLYVNWSTSLIGDPLMHPDLSKTEIDRTPPELDGELSFEQYVEFRKVYLELRARLSHSREDPEVALLKATFVGADGDKITAISPLYSVRPQLTVEGLKPATEYRVRVTLIDPYGNKTKLPERRIKTKAVN</sequence>
<reference evidence="1" key="1">
    <citation type="submission" date="2018-06" db="EMBL/GenBank/DDBJ databases">
        <authorList>
            <person name="Zhirakovskaya E."/>
        </authorList>
    </citation>
    <scope>NUCLEOTIDE SEQUENCE</scope>
</reference>
<accession>A0A3B0QR49</accession>
<proteinExistence type="predicted"/>
<dbReference type="CDD" id="cd00063">
    <property type="entry name" value="FN3"/>
    <property type="match status" value="1"/>
</dbReference>
<dbReference type="EMBL" id="UOEA01000060">
    <property type="protein sequence ID" value="VAV84184.1"/>
    <property type="molecule type" value="Genomic_DNA"/>
</dbReference>
<name>A0A3B0QR49_9ZZZZ</name>
<evidence type="ECO:0008006" key="2">
    <source>
        <dbReference type="Google" id="ProtNLM"/>
    </source>
</evidence>
<protein>
    <recommendedName>
        <fullName evidence="2">Fibronectin type-III domain-containing protein</fullName>
    </recommendedName>
</protein>
<dbReference type="AlphaFoldDB" id="A0A3B0QR49"/>
<gene>
    <name evidence="1" type="ORF">MNBD_DELTA01-804</name>
</gene>
<organism evidence="1">
    <name type="scientific">hydrothermal vent metagenome</name>
    <dbReference type="NCBI Taxonomy" id="652676"/>
    <lineage>
        <taxon>unclassified sequences</taxon>
        <taxon>metagenomes</taxon>
        <taxon>ecological metagenomes</taxon>
    </lineage>
</organism>